<feature type="domain" description="BMC" evidence="5">
    <location>
        <begin position="5"/>
        <end position="90"/>
    </location>
</feature>
<sequence length="190" mass="19041">MLQESLGLIETIGLTAAVAAADAAVKSANVTLVGYELANGDGMTVVKVRGDVGAVKAAVSAGAAEAGRVGTVVSTSVIARPANGLGKIVESGATVGLQPPAAAVAAAEVPAEASPEASSPVEDVVADDPSPDQETQVTEAAEALVEEIATVEPEVSVVTEVSPEHEVAAEPTPQPASHAQSRADRRHRRR</sequence>
<dbReference type="CDD" id="cd07045">
    <property type="entry name" value="BMC_CcmK_like"/>
    <property type="match status" value="1"/>
</dbReference>
<reference evidence="6 7" key="1">
    <citation type="submission" date="2020-08" db="EMBL/GenBank/DDBJ databases">
        <title>Genomic Encyclopedia of Type Strains, Phase IV (KMG-IV): sequencing the most valuable type-strain genomes for metagenomic binning, comparative biology and taxonomic classification.</title>
        <authorList>
            <person name="Goeker M."/>
        </authorList>
    </citation>
    <scope>NUCLEOTIDE SEQUENCE [LARGE SCALE GENOMIC DNA]</scope>
    <source>
        <strain evidence="6 7">DSM 100734</strain>
    </source>
</reference>
<dbReference type="RefSeq" id="WP_183994485.1">
    <property type="nucleotide sequence ID" value="NZ_JACHEG010000005.1"/>
</dbReference>
<organism evidence="6 7">
    <name type="scientific">Rhizobium wenxiniae</name>
    <dbReference type="NCBI Taxonomy" id="1737357"/>
    <lineage>
        <taxon>Bacteria</taxon>
        <taxon>Pseudomonadati</taxon>
        <taxon>Pseudomonadota</taxon>
        <taxon>Alphaproteobacteria</taxon>
        <taxon>Hyphomicrobiales</taxon>
        <taxon>Rhizobiaceae</taxon>
        <taxon>Rhizobium/Agrobacterium group</taxon>
        <taxon>Rhizobium</taxon>
    </lineage>
</organism>
<dbReference type="InterPro" id="IPR050575">
    <property type="entry name" value="BMC_shell"/>
</dbReference>
<dbReference type="EMBL" id="JACHEG010000005">
    <property type="protein sequence ID" value="MBB6164144.1"/>
    <property type="molecule type" value="Genomic_DNA"/>
</dbReference>
<dbReference type="GO" id="GO:0031469">
    <property type="term" value="C:bacterial microcompartment"/>
    <property type="evidence" value="ECO:0007669"/>
    <property type="project" value="UniProtKB-SubCell"/>
</dbReference>
<dbReference type="SUPFAM" id="SSF143414">
    <property type="entry name" value="CcmK-like"/>
    <property type="match status" value="1"/>
</dbReference>
<name>A0A7W9Y8X2_9HYPH</name>
<comment type="similarity">
    <text evidence="3">Belongs to the bacterial microcompartments protein family.</text>
</comment>
<dbReference type="Pfam" id="PF00936">
    <property type="entry name" value="BMC"/>
    <property type="match status" value="1"/>
</dbReference>
<dbReference type="InterPro" id="IPR000249">
    <property type="entry name" value="BMC_dom"/>
</dbReference>
<evidence type="ECO:0000313" key="7">
    <source>
        <dbReference type="Proteomes" id="UP000547879"/>
    </source>
</evidence>
<gene>
    <name evidence="6" type="ORF">HNQ72_003985</name>
</gene>
<proteinExistence type="inferred from homology"/>
<comment type="subcellular location">
    <subcellularLocation>
        <location evidence="1">Bacterial microcompartment</location>
    </subcellularLocation>
</comment>
<evidence type="ECO:0000256" key="2">
    <source>
        <dbReference type="ARBA" id="ARBA00024446"/>
    </source>
</evidence>
<evidence type="ECO:0000313" key="6">
    <source>
        <dbReference type="EMBL" id="MBB6164144.1"/>
    </source>
</evidence>
<comment type="caution">
    <text evidence="6">The sequence shown here is derived from an EMBL/GenBank/DDBJ whole genome shotgun (WGS) entry which is preliminary data.</text>
</comment>
<dbReference type="PANTHER" id="PTHR33941:SF11">
    <property type="entry name" value="BACTERIAL MICROCOMPARTMENT SHELL PROTEIN PDUJ"/>
    <property type="match status" value="1"/>
</dbReference>
<dbReference type="Proteomes" id="UP000547879">
    <property type="component" value="Unassembled WGS sequence"/>
</dbReference>
<keyword evidence="7" id="KW-1185">Reference proteome</keyword>
<evidence type="ECO:0000259" key="5">
    <source>
        <dbReference type="PROSITE" id="PS51930"/>
    </source>
</evidence>
<evidence type="ECO:0000256" key="4">
    <source>
        <dbReference type="SAM" id="MobiDB-lite"/>
    </source>
</evidence>
<dbReference type="Gene3D" id="3.30.70.1710">
    <property type="match status" value="1"/>
</dbReference>
<dbReference type="InterPro" id="IPR037233">
    <property type="entry name" value="CcmK-like_sf"/>
</dbReference>
<dbReference type="PANTHER" id="PTHR33941">
    <property type="entry name" value="PROPANEDIOL UTILIZATION PROTEIN PDUA"/>
    <property type="match status" value="1"/>
</dbReference>
<dbReference type="SMART" id="SM00877">
    <property type="entry name" value="BMC"/>
    <property type="match status" value="1"/>
</dbReference>
<feature type="region of interest" description="Disordered" evidence="4">
    <location>
        <begin position="108"/>
        <end position="190"/>
    </location>
</feature>
<protein>
    <submittedName>
        <fullName evidence="6">Microcompartment protein CcmL/EutN</fullName>
    </submittedName>
</protein>
<evidence type="ECO:0000256" key="3">
    <source>
        <dbReference type="PROSITE-ProRule" id="PRU01278"/>
    </source>
</evidence>
<feature type="compositionally biased region" description="Low complexity" evidence="4">
    <location>
        <begin position="108"/>
        <end position="122"/>
    </location>
</feature>
<dbReference type="InterPro" id="IPR044872">
    <property type="entry name" value="CcmK/CsoS1_BMC"/>
</dbReference>
<keyword evidence="2" id="KW-1283">Bacterial microcompartment</keyword>
<evidence type="ECO:0000256" key="1">
    <source>
        <dbReference type="ARBA" id="ARBA00024322"/>
    </source>
</evidence>
<accession>A0A7W9Y8X2</accession>
<dbReference type="AlphaFoldDB" id="A0A7W9Y8X2"/>
<dbReference type="PROSITE" id="PS51930">
    <property type="entry name" value="BMC_2"/>
    <property type="match status" value="1"/>
</dbReference>
<feature type="compositionally biased region" description="Low complexity" evidence="4">
    <location>
        <begin position="150"/>
        <end position="161"/>
    </location>
</feature>